<proteinExistence type="inferred from homology"/>
<dbReference type="AlphaFoldDB" id="A0A399EYG5"/>
<sequence length="223" mass="23828">MLELRYIGHSAVYLSDGTTRVVIDPFITGNPKATVSAEELEADLILVTHAHGDHWGDAALLAKKGGLVVSTAEIAAYAQRHGAQAQSMNIGGTYRFDGGWLKWTPAWHSSSFPDGTYGGMPMGVVLEFGGKRVYHAGDTALFSDMRLIGEMGLDLALLPIGDNWTMGPDDALKALELLRPKEVMPIHYNTFPPIAQDGAAFVARAGLLGVGGVALEPGESRRL</sequence>
<feature type="domain" description="Metallo-beta-lactamase" evidence="3">
    <location>
        <begin position="8"/>
        <end position="187"/>
    </location>
</feature>
<evidence type="ECO:0000313" key="5">
    <source>
        <dbReference type="Proteomes" id="UP000265715"/>
    </source>
</evidence>
<dbReference type="Proteomes" id="UP000265715">
    <property type="component" value="Unassembled WGS sequence"/>
</dbReference>
<dbReference type="HAMAP" id="MF_00457">
    <property type="entry name" value="UPF0173"/>
    <property type="match status" value="1"/>
</dbReference>
<accession>A0A399EYG5</accession>
<dbReference type="InterPro" id="IPR036866">
    <property type="entry name" value="RibonucZ/Hydroxyglut_hydro"/>
</dbReference>
<evidence type="ECO:0000313" key="4">
    <source>
        <dbReference type="EMBL" id="RIH89058.1"/>
    </source>
</evidence>
<evidence type="ECO:0000256" key="2">
    <source>
        <dbReference type="HAMAP-Rule" id="MF_00457"/>
    </source>
</evidence>
<dbReference type="GO" id="GO:0016787">
    <property type="term" value="F:hydrolase activity"/>
    <property type="evidence" value="ECO:0007669"/>
    <property type="project" value="UniProtKB-UniRule"/>
</dbReference>
<dbReference type="InterPro" id="IPR001279">
    <property type="entry name" value="Metallo-B-lactamas"/>
</dbReference>
<protein>
    <recommendedName>
        <fullName evidence="2">UPF0173 metal-dependent hydrolase Mterra_00828</fullName>
    </recommendedName>
</protein>
<dbReference type="RefSeq" id="WP_119314032.1">
    <property type="nucleotide sequence ID" value="NZ_QXDL01000022.1"/>
</dbReference>
<dbReference type="PANTHER" id="PTHR43546:SF3">
    <property type="entry name" value="UPF0173 METAL-DEPENDENT HYDROLASE MJ1163"/>
    <property type="match status" value="1"/>
</dbReference>
<dbReference type="SMART" id="SM00849">
    <property type="entry name" value="Lactamase_B"/>
    <property type="match status" value="1"/>
</dbReference>
<evidence type="ECO:0000256" key="1">
    <source>
        <dbReference type="ARBA" id="ARBA00022801"/>
    </source>
</evidence>
<dbReference type="OrthoDB" id="9789133at2"/>
<keyword evidence="5" id="KW-1185">Reference proteome</keyword>
<comment type="similarity">
    <text evidence="2">Belongs to the UPF0173 family.</text>
</comment>
<evidence type="ECO:0000259" key="3">
    <source>
        <dbReference type="SMART" id="SM00849"/>
    </source>
</evidence>
<dbReference type="Pfam" id="PF12706">
    <property type="entry name" value="Lactamase_B_2"/>
    <property type="match status" value="1"/>
</dbReference>
<organism evidence="4 5">
    <name type="scientific">Calidithermus terrae</name>
    <dbReference type="NCBI Taxonomy" id="1408545"/>
    <lineage>
        <taxon>Bacteria</taxon>
        <taxon>Thermotogati</taxon>
        <taxon>Deinococcota</taxon>
        <taxon>Deinococci</taxon>
        <taxon>Thermales</taxon>
        <taxon>Thermaceae</taxon>
        <taxon>Calidithermus</taxon>
    </lineage>
</organism>
<dbReference type="SUPFAM" id="SSF56281">
    <property type="entry name" value="Metallo-hydrolase/oxidoreductase"/>
    <property type="match status" value="1"/>
</dbReference>
<dbReference type="EMBL" id="QXDL01000022">
    <property type="protein sequence ID" value="RIH89058.1"/>
    <property type="molecule type" value="Genomic_DNA"/>
</dbReference>
<dbReference type="NCBIfam" id="NF001911">
    <property type="entry name" value="PRK00685.1"/>
    <property type="match status" value="1"/>
</dbReference>
<reference evidence="4 5" key="1">
    <citation type="submission" date="2018-08" db="EMBL/GenBank/DDBJ databases">
        <title>Meiothermus terrae DSM 26712 genome sequencing project.</title>
        <authorList>
            <person name="Da Costa M.S."/>
            <person name="Albuquerque L."/>
            <person name="Raposo P."/>
            <person name="Froufe H.J.C."/>
            <person name="Barroso C.S."/>
            <person name="Egas C."/>
        </authorList>
    </citation>
    <scope>NUCLEOTIDE SEQUENCE [LARGE SCALE GENOMIC DNA]</scope>
    <source>
        <strain evidence="4 5">DSM 26712</strain>
    </source>
</reference>
<dbReference type="InterPro" id="IPR050114">
    <property type="entry name" value="UPF0173_UPF0282_UlaG_hydrolase"/>
</dbReference>
<comment type="caution">
    <text evidence="4">The sequence shown here is derived from an EMBL/GenBank/DDBJ whole genome shotgun (WGS) entry which is preliminary data.</text>
</comment>
<dbReference type="PANTHER" id="PTHR43546">
    <property type="entry name" value="UPF0173 METAL-DEPENDENT HYDROLASE MJ1163-RELATED"/>
    <property type="match status" value="1"/>
</dbReference>
<keyword evidence="1 2" id="KW-0378">Hydrolase</keyword>
<dbReference type="InterPro" id="IPR022877">
    <property type="entry name" value="UPF0173"/>
</dbReference>
<dbReference type="Gene3D" id="3.60.15.10">
    <property type="entry name" value="Ribonuclease Z/Hydroxyacylglutathione hydrolase-like"/>
    <property type="match status" value="1"/>
</dbReference>
<gene>
    <name evidence="4" type="primary">gloB_1</name>
    <name evidence="4" type="ORF">Mterra_00828</name>
</gene>
<name>A0A399EYG5_9DEIN</name>